<dbReference type="EMBL" id="JAAMOB010000022">
    <property type="protein sequence ID" value="KAF4097286.1"/>
    <property type="molecule type" value="Genomic_DNA"/>
</dbReference>
<keyword evidence="1" id="KW-0472">Membrane</keyword>
<keyword evidence="1" id="KW-0812">Transmembrane</keyword>
<accession>A0A7J6BQT4</accession>
<sequence>MKTETNHSGRYEVEISSKHTIHKSFNVTVGEIKTVLVIEGDSVTLRTDTEKMDEERMFGDIANFSEGRFSAYGGPDGKLKNTLNNVTERPSRDDSGLSSNLIIGICAAVVIIFLVVAAISMICGWCKLLLCWW</sequence>
<evidence type="ECO:0000313" key="3">
    <source>
        <dbReference type="Proteomes" id="UP000579812"/>
    </source>
</evidence>
<dbReference type="Proteomes" id="UP000579812">
    <property type="component" value="Unassembled WGS sequence"/>
</dbReference>
<reference evidence="2 3" key="1">
    <citation type="submission" date="2020-04" db="EMBL/GenBank/DDBJ databases">
        <title>Chromosome-level genome assembly of a cyprinid fish Onychostoma macrolepis by integration of Nanopore Sequencing, Bionano and Hi-C technology.</title>
        <authorList>
            <person name="Wang D."/>
        </authorList>
    </citation>
    <scope>NUCLEOTIDE SEQUENCE [LARGE SCALE GENOMIC DNA]</scope>
    <source>
        <strain evidence="2">SWU-2019</strain>
        <tissue evidence="2">Muscle</tissue>
    </source>
</reference>
<proteinExistence type="predicted"/>
<evidence type="ECO:0000313" key="2">
    <source>
        <dbReference type="EMBL" id="KAF4097286.1"/>
    </source>
</evidence>
<gene>
    <name evidence="2" type="ORF">G5714_021294</name>
</gene>
<keyword evidence="3" id="KW-1185">Reference proteome</keyword>
<organism evidence="2 3">
    <name type="scientific">Onychostoma macrolepis</name>
    <dbReference type="NCBI Taxonomy" id="369639"/>
    <lineage>
        <taxon>Eukaryota</taxon>
        <taxon>Metazoa</taxon>
        <taxon>Chordata</taxon>
        <taxon>Craniata</taxon>
        <taxon>Vertebrata</taxon>
        <taxon>Euteleostomi</taxon>
        <taxon>Actinopterygii</taxon>
        <taxon>Neopterygii</taxon>
        <taxon>Teleostei</taxon>
        <taxon>Ostariophysi</taxon>
        <taxon>Cypriniformes</taxon>
        <taxon>Cyprinidae</taxon>
        <taxon>Acrossocheilinae</taxon>
        <taxon>Onychostoma</taxon>
    </lineage>
</organism>
<comment type="caution">
    <text evidence="2">The sequence shown here is derived from an EMBL/GenBank/DDBJ whole genome shotgun (WGS) entry which is preliminary data.</text>
</comment>
<protein>
    <submittedName>
        <fullName evidence="2">Uncharacterized protein</fullName>
    </submittedName>
</protein>
<feature type="transmembrane region" description="Helical" evidence="1">
    <location>
        <begin position="101"/>
        <end position="130"/>
    </location>
</feature>
<dbReference type="AlphaFoldDB" id="A0A7J6BQT4"/>
<name>A0A7J6BQT4_9TELE</name>
<evidence type="ECO:0000256" key="1">
    <source>
        <dbReference type="SAM" id="Phobius"/>
    </source>
</evidence>
<keyword evidence="1" id="KW-1133">Transmembrane helix</keyword>